<dbReference type="Pfam" id="PF02604">
    <property type="entry name" value="PhdYeFM_antitox"/>
    <property type="match status" value="1"/>
</dbReference>
<evidence type="ECO:0000313" key="2">
    <source>
        <dbReference type="EMBL" id="MPM26049.1"/>
    </source>
</evidence>
<dbReference type="EMBL" id="VSSQ01004638">
    <property type="protein sequence ID" value="MPM26049.1"/>
    <property type="molecule type" value="Genomic_DNA"/>
</dbReference>
<proteinExistence type="inferred from homology"/>
<organism evidence="2">
    <name type="scientific">bioreactor metagenome</name>
    <dbReference type="NCBI Taxonomy" id="1076179"/>
    <lineage>
        <taxon>unclassified sequences</taxon>
        <taxon>metagenomes</taxon>
        <taxon>ecological metagenomes</taxon>
    </lineage>
</organism>
<dbReference type="InterPro" id="IPR036165">
    <property type="entry name" value="YefM-like_sf"/>
</dbReference>
<evidence type="ECO:0000256" key="1">
    <source>
        <dbReference type="ARBA" id="ARBA00009981"/>
    </source>
</evidence>
<dbReference type="SUPFAM" id="SSF143120">
    <property type="entry name" value="YefM-like"/>
    <property type="match status" value="1"/>
</dbReference>
<accession>A0A644YCM6</accession>
<reference evidence="2" key="1">
    <citation type="submission" date="2019-08" db="EMBL/GenBank/DDBJ databases">
        <authorList>
            <person name="Kucharzyk K."/>
            <person name="Murdoch R.W."/>
            <person name="Higgins S."/>
            <person name="Loffler F."/>
        </authorList>
    </citation>
    <scope>NUCLEOTIDE SEQUENCE</scope>
</reference>
<dbReference type="InterPro" id="IPR006442">
    <property type="entry name" value="Antitoxin_Phd/YefM"/>
</dbReference>
<protein>
    <recommendedName>
        <fullName evidence="3">Antitoxin</fullName>
    </recommendedName>
</protein>
<dbReference type="AlphaFoldDB" id="A0A644YCM6"/>
<name>A0A644YCM6_9ZZZZ</name>
<comment type="similarity">
    <text evidence="1">Belongs to the phD/YefM antitoxin family.</text>
</comment>
<gene>
    <name evidence="2" type="ORF">SDC9_72550</name>
</gene>
<evidence type="ECO:0008006" key="3">
    <source>
        <dbReference type="Google" id="ProtNLM"/>
    </source>
</evidence>
<dbReference type="Gene3D" id="3.40.1620.10">
    <property type="entry name" value="YefM-like domain"/>
    <property type="match status" value="1"/>
</dbReference>
<sequence>MPIIRPISDLRNNFSSISEIAHSDNEPVFLTKNGIGDLVVMSLEYYDQQLAKLELYQKLNEAREEIKRGAKGKNARKVLESLIQS</sequence>
<comment type="caution">
    <text evidence="2">The sequence shown here is derived from an EMBL/GenBank/DDBJ whole genome shotgun (WGS) entry which is preliminary data.</text>
</comment>
<dbReference type="NCBIfam" id="TIGR01552">
    <property type="entry name" value="phd_fam"/>
    <property type="match status" value="1"/>
</dbReference>